<proteinExistence type="predicted"/>
<dbReference type="InterPro" id="IPR014894">
    <property type="entry name" value="DcrB/EagT6"/>
</dbReference>
<dbReference type="Proteomes" id="UP000608594">
    <property type="component" value="Unassembled WGS sequence"/>
</dbReference>
<dbReference type="Pfam" id="PF08786">
    <property type="entry name" value="DcrB"/>
    <property type="match status" value="1"/>
</dbReference>
<gene>
    <name evidence="1" type="ORF">H4P12_17670</name>
</gene>
<sequence length="167" mass="18370">MLLVLPLQFGNDAGAAGLSPQYIEGYLMFLMNECSIEVPQGWNDQSINVISSNSAMAPGLTLTVTRDGLPFGMSFQEYLEEQIGQVSKAMIDFKTVGRQSVLLDGIEAAEIECSWMSKQGPMHQIIYMMPTPAGRAMVVTASMPGRMSAGQANEVRRIVQTLKFRRM</sequence>
<organism evidence="1 2">
    <name type="scientific">Paracoccus amoyensis</name>
    <dbReference type="NCBI Taxonomy" id="2760093"/>
    <lineage>
        <taxon>Bacteria</taxon>
        <taxon>Pseudomonadati</taxon>
        <taxon>Pseudomonadota</taxon>
        <taxon>Alphaproteobacteria</taxon>
        <taxon>Rhodobacterales</taxon>
        <taxon>Paracoccaceae</taxon>
        <taxon>Paracoccus</taxon>
    </lineage>
</organism>
<protein>
    <submittedName>
        <fullName evidence="1">DUF1795 domain-containing protein</fullName>
    </submittedName>
</protein>
<dbReference type="EMBL" id="JACOQL010000007">
    <property type="protein sequence ID" value="MBC9248493.1"/>
    <property type="molecule type" value="Genomic_DNA"/>
</dbReference>
<accession>A0A926GCJ0</accession>
<dbReference type="SUPFAM" id="SSF55724">
    <property type="entry name" value="Mog1p/PsbP-like"/>
    <property type="match status" value="1"/>
</dbReference>
<evidence type="ECO:0000313" key="2">
    <source>
        <dbReference type="Proteomes" id="UP000608594"/>
    </source>
</evidence>
<dbReference type="AlphaFoldDB" id="A0A926GCJ0"/>
<dbReference type="InterPro" id="IPR016123">
    <property type="entry name" value="Mog1/PsbP_a/b/a-sand"/>
</dbReference>
<dbReference type="Gene3D" id="3.40.1000.10">
    <property type="entry name" value="Mog1/PsbP, alpha/beta/alpha sandwich"/>
    <property type="match status" value="1"/>
</dbReference>
<name>A0A926GCJ0_9RHOB</name>
<keyword evidence="2" id="KW-1185">Reference proteome</keyword>
<reference evidence="1" key="1">
    <citation type="submission" date="2020-08" db="EMBL/GenBank/DDBJ databases">
        <title>Paracoccus amoyensis sp. nov., isolated from the surface seawater at coast of Xiamen, Fujian.</title>
        <authorList>
            <person name="Lyu L."/>
        </authorList>
    </citation>
    <scope>NUCLEOTIDE SEQUENCE</scope>
    <source>
        <strain evidence="1">11-3</strain>
    </source>
</reference>
<dbReference type="RefSeq" id="WP_187794955.1">
    <property type="nucleotide sequence ID" value="NZ_JACOQL010000007.1"/>
</dbReference>
<comment type="caution">
    <text evidence="1">The sequence shown here is derived from an EMBL/GenBank/DDBJ whole genome shotgun (WGS) entry which is preliminary data.</text>
</comment>
<evidence type="ECO:0000313" key="1">
    <source>
        <dbReference type="EMBL" id="MBC9248493.1"/>
    </source>
</evidence>